<dbReference type="PANTHER" id="PTHR10924">
    <property type="entry name" value="MAJOR FACILITATOR SUPERFAMILY PROTEIN-RELATED"/>
    <property type="match status" value="1"/>
</dbReference>
<keyword evidence="4 5" id="KW-0472">Membrane</keyword>
<keyword evidence="3 5" id="KW-1133">Transmembrane helix</keyword>
<feature type="transmembrane region" description="Helical" evidence="5">
    <location>
        <begin position="78"/>
        <end position="99"/>
    </location>
</feature>
<evidence type="ECO:0000256" key="3">
    <source>
        <dbReference type="ARBA" id="ARBA00022989"/>
    </source>
</evidence>
<dbReference type="GO" id="GO:0020037">
    <property type="term" value="F:heme binding"/>
    <property type="evidence" value="ECO:0007669"/>
    <property type="project" value="TreeGrafter"/>
</dbReference>
<dbReference type="SUPFAM" id="SSF103473">
    <property type="entry name" value="MFS general substrate transporter"/>
    <property type="match status" value="1"/>
</dbReference>
<feature type="transmembrane region" description="Helical" evidence="5">
    <location>
        <begin position="188"/>
        <end position="208"/>
    </location>
</feature>
<organism evidence="6">
    <name type="scientific">Absidia glauca</name>
    <name type="common">Pin mould</name>
    <dbReference type="NCBI Taxonomy" id="4829"/>
    <lineage>
        <taxon>Eukaryota</taxon>
        <taxon>Fungi</taxon>
        <taxon>Fungi incertae sedis</taxon>
        <taxon>Mucoromycota</taxon>
        <taxon>Mucoromycotina</taxon>
        <taxon>Mucoromycetes</taxon>
        <taxon>Mucorales</taxon>
        <taxon>Cunninghamellaceae</taxon>
        <taxon>Absidia</taxon>
    </lineage>
</organism>
<feature type="transmembrane region" description="Helical" evidence="5">
    <location>
        <begin position="343"/>
        <end position="373"/>
    </location>
</feature>
<name>A0A163J6H6_ABSGL</name>
<dbReference type="OrthoDB" id="422206at2759"/>
<dbReference type="OMA" id="LDLMGHN"/>
<feature type="transmembrane region" description="Helical" evidence="5">
    <location>
        <begin position="309"/>
        <end position="331"/>
    </location>
</feature>
<comment type="subcellular location">
    <subcellularLocation>
        <location evidence="1">Membrane</location>
        <topology evidence="1">Multi-pass membrane protein</topology>
    </subcellularLocation>
</comment>
<dbReference type="GO" id="GO:0016020">
    <property type="term" value="C:membrane"/>
    <property type="evidence" value="ECO:0007669"/>
    <property type="project" value="UniProtKB-SubCell"/>
</dbReference>
<evidence type="ECO:0000256" key="4">
    <source>
        <dbReference type="ARBA" id="ARBA00023136"/>
    </source>
</evidence>
<dbReference type="InterPro" id="IPR011701">
    <property type="entry name" value="MFS"/>
</dbReference>
<accession>A0A163J6H6</accession>
<evidence type="ECO:0000313" key="7">
    <source>
        <dbReference type="Proteomes" id="UP000078561"/>
    </source>
</evidence>
<dbReference type="GO" id="GO:0015232">
    <property type="term" value="F:heme transmembrane transporter activity"/>
    <property type="evidence" value="ECO:0007669"/>
    <property type="project" value="TreeGrafter"/>
</dbReference>
<sequence>MANETSRLLPSSNSLSSPPLQESASSWRWYVLLSFSFFSFSSALMWVTFAPCLYIFVDYYFQHASPLTINAIHSLSSVYMFLYPLVIHFTFPVFDNAVIKPNDTLGHRSSSLVVPGSGLKRGILIGAVLNVLGATVRWLGATPSLYGFFLLLTGQTLAALAQVFMLAIPPQLAVAWFPDSEINFATAIAVSANNFGIAIGCIWSPWAIKHATMTHDIPQLLFFQMIMCAFVLVMVWSAFQKQPPYSIHTSADLTVPHDNSTTKRLFKEKNFMYLLLAYGAIFGAQCAIITLIDQVLLPPFADVISEDDIGLLSCVTLSIGVPGSILVGHYLDKTKQYRYVCNLLSIMTSISLIGVYVSIELKFFIGVIISWYAKRQNNNDLRTNSPFPSLLR</sequence>
<protein>
    <recommendedName>
        <fullName evidence="8">Major facilitator superfamily (MFS) profile domain-containing protein</fullName>
    </recommendedName>
</protein>
<proteinExistence type="predicted"/>
<dbReference type="InterPro" id="IPR036259">
    <property type="entry name" value="MFS_trans_sf"/>
</dbReference>
<gene>
    <name evidence="6" type="primary">ABSGL_02962.1 scaffold 4097</name>
</gene>
<dbReference type="GO" id="GO:0097037">
    <property type="term" value="P:heme export"/>
    <property type="evidence" value="ECO:0007669"/>
    <property type="project" value="TreeGrafter"/>
</dbReference>
<reference evidence="6" key="1">
    <citation type="submission" date="2016-04" db="EMBL/GenBank/DDBJ databases">
        <authorList>
            <person name="Evans L.H."/>
            <person name="Alamgir A."/>
            <person name="Owens N."/>
            <person name="Weber N.D."/>
            <person name="Virtaneva K."/>
            <person name="Barbian K."/>
            <person name="Babar A."/>
            <person name="Rosenke K."/>
        </authorList>
    </citation>
    <scope>NUCLEOTIDE SEQUENCE [LARGE SCALE GENOMIC DNA]</scope>
    <source>
        <strain evidence="6">CBS 101.48</strain>
    </source>
</reference>
<evidence type="ECO:0000313" key="6">
    <source>
        <dbReference type="EMBL" id="SAL97465.1"/>
    </source>
</evidence>
<feature type="transmembrane region" description="Helical" evidence="5">
    <location>
        <begin position="271"/>
        <end position="297"/>
    </location>
</feature>
<feature type="transmembrane region" description="Helical" evidence="5">
    <location>
        <begin position="146"/>
        <end position="168"/>
    </location>
</feature>
<evidence type="ECO:0008006" key="8">
    <source>
        <dbReference type="Google" id="ProtNLM"/>
    </source>
</evidence>
<dbReference type="AlphaFoldDB" id="A0A163J6H6"/>
<dbReference type="Pfam" id="PF07690">
    <property type="entry name" value="MFS_1"/>
    <property type="match status" value="1"/>
</dbReference>
<keyword evidence="7" id="KW-1185">Reference proteome</keyword>
<keyword evidence="2 5" id="KW-0812">Transmembrane</keyword>
<feature type="transmembrane region" description="Helical" evidence="5">
    <location>
        <begin position="119"/>
        <end position="139"/>
    </location>
</feature>
<dbReference type="InterPro" id="IPR049680">
    <property type="entry name" value="FLVCR1-2_SLC49-like"/>
</dbReference>
<dbReference type="Gene3D" id="1.20.1250.20">
    <property type="entry name" value="MFS general substrate transporter like domains"/>
    <property type="match status" value="1"/>
</dbReference>
<feature type="transmembrane region" description="Helical" evidence="5">
    <location>
        <begin position="29"/>
        <end position="57"/>
    </location>
</feature>
<evidence type="ECO:0000256" key="2">
    <source>
        <dbReference type="ARBA" id="ARBA00022692"/>
    </source>
</evidence>
<feature type="transmembrane region" description="Helical" evidence="5">
    <location>
        <begin position="220"/>
        <end position="239"/>
    </location>
</feature>
<evidence type="ECO:0000256" key="1">
    <source>
        <dbReference type="ARBA" id="ARBA00004141"/>
    </source>
</evidence>
<dbReference type="InParanoid" id="A0A163J6H6"/>
<evidence type="ECO:0000256" key="5">
    <source>
        <dbReference type="SAM" id="Phobius"/>
    </source>
</evidence>
<dbReference type="PANTHER" id="PTHR10924:SF4">
    <property type="entry name" value="GH15861P"/>
    <property type="match status" value="1"/>
</dbReference>
<dbReference type="Proteomes" id="UP000078561">
    <property type="component" value="Unassembled WGS sequence"/>
</dbReference>
<dbReference type="EMBL" id="LT551811">
    <property type="protein sequence ID" value="SAL97465.1"/>
    <property type="molecule type" value="Genomic_DNA"/>
</dbReference>